<dbReference type="FunFam" id="3.40.190.290:FF:000001">
    <property type="entry name" value="Transcriptional regulator, LysR family"/>
    <property type="match status" value="1"/>
</dbReference>
<accession>A0AAJ6P5Q9</accession>
<reference evidence="6" key="2">
    <citation type="submission" date="2023-02" db="EMBL/GenBank/DDBJ databases">
        <authorList>
            <person name="Huang Y."/>
            <person name="Zhang Y."/>
            <person name="Zhang T."/>
            <person name="Wang J."/>
        </authorList>
    </citation>
    <scope>NUCLEOTIDE SEQUENCE</scope>
    <source>
        <strain evidence="6">KJ-1</strain>
    </source>
</reference>
<dbReference type="KEGG" id="aviv:LF296_02700"/>
<dbReference type="Proteomes" id="UP001199528">
    <property type="component" value="Chromosome"/>
</dbReference>
<evidence type="ECO:0000256" key="2">
    <source>
        <dbReference type="ARBA" id="ARBA00023015"/>
    </source>
</evidence>
<dbReference type="GO" id="GO:0043565">
    <property type="term" value="F:sequence-specific DNA binding"/>
    <property type="evidence" value="ECO:0007669"/>
    <property type="project" value="TreeGrafter"/>
</dbReference>
<dbReference type="Pfam" id="PF00126">
    <property type="entry name" value="HTH_1"/>
    <property type="match status" value="1"/>
</dbReference>
<dbReference type="PANTHER" id="PTHR30537:SF81">
    <property type="entry name" value="TRANSCRIPTIONAL REGULATOR-RELATED"/>
    <property type="match status" value="1"/>
</dbReference>
<gene>
    <name evidence="6" type="ORF">LF296_02700</name>
</gene>
<dbReference type="GO" id="GO:0003700">
    <property type="term" value="F:DNA-binding transcription factor activity"/>
    <property type="evidence" value="ECO:0007669"/>
    <property type="project" value="InterPro"/>
</dbReference>
<dbReference type="Gene3D" id="3.40.190.290">
    <property type="match status" value="1"/>
</dbReference>
<evidence type="ECO:0000313" key="6">
    <source>
        <dbReference type="EMBL" id="WDZ51725.1"/>
    </source>
</evidence>
<dbReference type="SUPFAM" id="SSF53850">
    <property type="entry name" value="Periplasmic binding protein-like II"/>
    <property type="match status" value="1"/>
</dbReference>
<feature type="domain" description="HTH lysR-type" evidence="5">
    <location>
        <begin position="1"/>
        <end position="58"/>
    </location>
</feature>
<keyword evidence="3" id="KW-0238">DNA-binding</keyword>
<dbReference type="AlphaFoldDB" id="A0AAJ6P5Q9"/>
<dbReference type="FunFam" id="1.10.10.10:FF:000001">
    <property type="entry name" value="LysR family transcriptional regulator"/>
    <property type="match status" value="1"/>
</dbReference>
<protein>
    <submittedName>
        <fullName evidence="6">LysR family transcriptional regulator</fullName>
    </submittedName>
</protein>
<dbReference type="PANTHER" id="PTHR30537">
    <property type="entry name" value="HTH-TYPE TRANSCRIPTIONAL REGULATOR"/>
    <property type="match status" value="1"/>
</dbReference>
<evidence type="ECO:0000256" key="4">
    <source>
        <dbReference type="ARBA" id="ARBA00023163"/>
    </source>
</evidence>
<dbReference type="InterPro" id="IPR036388">
    <property type="entry name" value="WH-like_DNA-bd_sf"/>
</dbReference>
<dbReference type="CDD" id="cd08422">
    <property type="entry name" value="PBP2_CrgA_like"/>
    <property type="match status" value="1"/>
</dbReference>
<dbReference type="EMBL" id="CP085083">
    <property type="protein sequence ID" value="WDZ51725.1"/>
    <property type="molecule type" value="Genomic_DNA"/>
</dbReference>
<keyword evidence="4" id="KW-0804">Transcription</keyword>
<dbReference type="PROSITE" id="PS50931">
    <property type="entry name" value="HTH_LYSR"/>
    <property type="match status" value="1"/>
</dbReference>
<keyword evidence="2" id="KW-0805">Transcription regulation</keyword>
<evidence type="ECO:0000256" key="3">
    <source>
        <dbReference type="ARBA" id="ARBA00023125"/>
    </source>
</evidence>
<dbReference type="RefSeq" id="WP_272655420.1">
    <property type="nucleotide sequence ID" value="NZ_CP085083.1"/>
</dbReference>
<dbReference type="Gene3D" id="1.10.10.10">
    <property type="entry name" value="Winged helix-like DNA-binding domain superfamily/Winged helix DNA-binding domain"/>
    <property type="match status" value="1"/>
</dbReference>
<dbReference type="InterPro" id="IPR058163">
    <property type="entry name" value="LysR-type_TF_proteobact-type"/>
</dbReference>
<sequence>MNTEDFQLFIRVADLGSISKAAQDANISVSVASQKLQRLEQQLQLRLFHRTTRKLTLTEEGRTLLTRGRGWMADFVNLHESLKVKDHRLSGTLRITASAIFGTKVLMPLIAEFSKLHPELHIHLDLNDQNIDLIQQGMDLAIRIGQLKSSSLIARKLASNPRLLCASPAYLQQYGIPERLSDLKSHRCILQQHANGLTNQWSFLNKAGETEQIRVEGYFSTNSGEAVRQAALHGLGISNHSFWHVAEDLDTGKLVQVLPDYPVEATAIYAVFPHRELLPPKVQCFLNYLSDYFLHHDHWRSEN</sequence>
<dbReference type="Pfam" id="PF03466">
    <property type="entry name" value="LysR_substrate"/>
    <property type="match status" value="1"/>
</dbReference>
<reference evidence="6" key="1">
    <citation type="journal article" date="2022" name="Front Environ Sci">
        <title>Complete genome sequence analysis of a novel alkane-degrading bacterial strain, Acinetobacter vivianii KJ-1, and its diesel degradation ability.</title>
        <authorList>
            <person name="Zhang Y."/>
            <person name="Song F."/>
            <person name="Wang J."/>
            <person name="Zhao Q."/>
            <person name="Zheng L."/>
            <person name="Wang Z."/>
            <person name="Zhang X."/>
            <person name="Gao Y."/>
            <person name="Chen G."/>
            <person name="Huang Y."/>
        </authorList>
    </citation>
    <scope>NUCLEOTIDE SEQUENCE</scope>
    <source>
        <strain evidence="6">KJ-1</strain>
    </source>
</reference>
<evidence type="ECO:0000256" key="1">
    <source>
        <dbReference type="ARBA" id="ARBA00009437"/>
    </source>
</evidence>
<proteinExistence type="inferred from homology"/>
<dbReference type="SUPFAM" id="SSF46785">
    <property type="entry name" value="Winged helix' DNA-binding domain"/>
    <property type="match status" value="1"/>
</dbReference>
<name>A0AAJ6P5Q9_9GAMM</name>
<dbReference type="GO" id="GO:0006351">
    <property type="term" value="P:DNA-templated transcription"/>
    <property type="evidence" value="ECO:0007669"/>
    <property type="project" value="TreeGrafter"/>
</dbReference>
<dbReference type="InterPro" id="IPR036390">
    <property type="entry name" value="WH_DNA-bd_sf"/>
</dbReference>
<evidence type="ECO:0000313" key="7">
    <source>
        <dbReference type="Proteomes" id="UP001199528"/>
    </source>
</evidence>
<dbReference type="InterPro" id="IPR000847">
    <property type="entry name" value="LysR_HTH_N"/>
</dbReference>
<evidence type="ECO:0000259" key="5">
    <source>
        <dbReference type="PROSITE" id="PS50931"/>
    </source>
</evidence>
<organism evidence="6 7">
    <name type="scientific">Acinetobacter vivianii</name>
    <dbReference type="NCBI Taxonomy" id="1776742"/>
    <lineage>
        <taxon>Bacteria</taxon>
        <taxon>Pseudomonadati</taxon>
        <taxon>Pseudomonadota</taxon>
        <taxon>Gammaproteobacteria</taxon>
        <taxon>Moraxellales</taxon>
        <taxon>Moraxellaceae</taxon>
        <taxon>Acinetobacter</taxon>
    </lineage>
</organism>
<comment type="similarity">
    <text evidence="1">Belongs to the LysR transcriptional regulatory family.</text>
</comment>
<dbReference type="InterPro" id="IPR005119">
    <property type="entry name" value="LysR_subst-bd"/>
</dbReference>